<dbReference type="InterPro" id="IPR002220">
    <property type="entry name" value="DapA-like"/>
</dbReference>
<dbReference type="GO" id="GO:0019877">
    <property type="term" value="P:diaminopimelate biosynthetic process"/>
    <property type="evidence" value="ECO:0007669"/>
    <property type="project" value="UniProtKB-UniRule"/>
</dbReference>
<dbReference type="UniPathway" id="UPA00034">
    <property type="reaction ID" value="UER00017"/>
</dbReference>
<evidence type="ECO:0000256" key="2">
    <source>
        <dbReference type="ARBA" id="ARBA00005120"/>
    </source>
</evidence>
<accession>A0A0J8GMV1</accession>
<evidence type="ECO:0000313" key="18">
    <source>
        <dbReference type="Proteomes" id="UP000037600"/>
    </source>
</evidence>
<evidence type="ECO:0000256" key="11">
    <source>
        <dbReference type="ARBA" id="ARBA00047836"/>
    </source>
</evidence>
<feature type="active site" description="Proton donor/acceptor" evidence="12 14">
    <location>
        <position position="133"/>
    </location>
</feature>
<evidence type="ECO:0000256" key="10">
    <source>
        <dbReference type="ARBA" id="ARBA00023270"/>
    </source>
</evidence>
<dbReference type="HAMAP" id="MF_00418">
    <property type="entry name" value="DapA"/>
    <property type="match status" value="1"/>
</dbReference>
<evidence type="ECO:0000256" key="4">
    <source>
        <dbReference type="ARBA" id="ARBA00012086"/>
    </source>
</evidence>
<comment type="function">
    <text evidence="1 12">Catalyzes the condensation of (S)-aspartate-beta-semialdehyde [(S)-ASA] and pyruvate to 4-hydroxy-tetrahydrodipicolinate (HTPA).</text>
</comment>
<dbReference type="SMART" id="SM01130">
    <property type="entry name" value="DHDPS"/>
    <property type="match status" value="1"/>
</dbReference>
<evidence type="ECO:0000256" key="3">
    <source>
        <dbReference type="ARBA" id="ARBA00007592"/>
    </source>
</evidence>
<feature type="site" description="L-lysine inhibitor binding" evidence="16">
    <location>
        <position position="84"/>
    </location>
</feature>
<keyword evidence="9 12" id="KW-0456">Lyase</keyword>
<dbReference type="PROSITE" id="PS00665">
    <property type="entry name" value="DHDPS_1"/>
    <property type="match status" value="1"/>
</dbReference>
<comment type="subcellular location">
    <subcellularLocation>
        <location evidence="12">Cytoplasm</location>
    </subcellularLocation>
</comment>
<keyword evidence="6 12" id="KW-0028">Amino-acid biosynthesis</keyword>
<evidence type="ECO:0000256" key="8">
    <source>
        <dbReference type="ARBA" id="ARBA00023154"/>
    </source>
</evidence>
<dbReference type="PIRSF" id="PIRSF001365">
    <property type="entry name" value="DHDPS"/>
    <property type="match status" value="1"/>
</dbReference>
<comment type="pathway">
    <text evidence="2 12">Amino-acid biosynthesis; L-lysine biosynthesis via DAP pathway; (S)-tetrahydrodipicolinate from L-aspartate: step 3/4.</text>
</comment>
<dbReference type="PANTHER" id="PTHR12128:SF66">
    <property type="entry name" value="4-HYDROXY-2-OXOGLUTARATE ALDOLASE, MITOCHONDRIAL"/>
    <property type="match status" value="1"/>
</dbReference>
<dbReference type="GO" id="GO:0005829">
    <property type="term" value="C:cytosol"/>
    <property type="evidence" value="ECO:0007669"/>
    <property type="project" value="TreeGrafter"/>
</dbReference>
<dbReference type="PROSITE" id="PS00666">
    <property type="entry name" value="DHDPS_2"/>
    <property type="match status" value="1"/>
</dbReference>
<dbReference type="OrthoDB" id="9782828at2"/>
<proteinExistence type="inferred from homology"/>
<dbReference type="EC" id="4.3.3.7" evidence="4 12"/>
<dbReference type="SUPFAM" id="SSF51569">
    <property type="entry name" value="Aldolase"/>
    <property type="match status" value="1"/>
</dbReference>
<organism evidence="17 18">
    <name type="scientific">Catenovulum maritimum</name>
    <dbReference type="NCBI Taxonomy" id="1513271"/>
    <lineage>
        <taxon>Bacteria</taxon>
        <taxon>Pseudomonadati</taxon>
        <taxon>Pseudomonadota</taxon>
        <taxon>Gammaproteobacteria</taxon>
        <taxon>Alteromonadales</taxon>
        <taxon>Alteromonadaceae</taxon>
        <taxon>Catenovulum</taxon>
    </lineage>
</organism>
<dbReference type="RefSeq" id="WP_048694867.1">
    <property type="nucleotide sequence ID" value="NZ_KQ130503.1"/>
</dbReference>
<dbReference type="InterPro" id="IPR005263">
    <property type="entry name" value="DapA"/>
</dbReference>
<comment type="catalytic activity">
    <reaction evidence="11 12">
        <text>L-aspartate 4-semialdehyde + pyruvate = (2S,4S)-4-hydroxy-2,3,4,5-tetrahydrodipicolinate + H2O + H(+)</text>
        <dbReference type="Rhea" id="RHEA:34171"/>
        <dbReference type="ChEBI" id="CHEBI:15361"/>
        <dbReference type="ChEBI" id="CHEBI:15377"/>
        <dbReference type="ChEBI" id="CHEBI:15378"/>
        <dbReference type="ChEBI" id="CHEBI:67139"/>
        <dbReference type="ChEBI" id="CHEBI:537519"/>
        <dbReference type="EC" id="4.3.3.7"/>
    </reaction>
</comment>
<keyword evidence="18" id="KW-1185">Reference proteome</keyword>
<gene>
    <name evidence="12" type="primary">dapA</name>
    <name evidence="17" type="ORF">XM47_16215</name>
</gene>
<feature type="binding site" evidence="12 15">
    <location>
        <position position="45"/>
    </location>
    <ligand>
        <name>pyruvate</name>
        <dbReference type="ChEBI" id="CHEBI:15361"/>
    </ligand>
</feature>
<evidence type="ECO:0000256" key="14">
    <source>
        <dbReference type="PIRSR" id="PIRSR001365-1"/>
    </source>
</evidence>
<name>A0A0J8GMV1_9ALTE</name>
<evidence type="ECO:0000256" key="16">
    <source>
        <dbReference type="PIRSR" id="PIRSR001365-3"/>
    </source>
</evidence>
<comment type="caution">
    <text evidence="17">The sequence shown here is derived from an EMBL/GenBank/DDBJ whole genome shotgun (WGS) entry which is preliminary data.</text>
</comment>
<keyword evidence="8 12" id="KW-0457">Lysine biosynthesis</keyword>
<feature type="site" description="Part of a proton relay during catalysis" evidence="12 16">
    <location>
        <position position="107"/>
    </location>
</feature>
<sequence length="294" mass="31461">MIRGSIVALITPMTANGQVDYPTLEKLVEFHVQAGTHGIVAVGTTGESATLPVDEHVKVVETVVKVVNGRIAVIAGNGANSTAESIELSKRMAHSGIDAFLSVTPYYNKPSQLGLIKHFEAIADSSEIPQILYNVPGRTAVDMLPPAVAELSKHERIIGIKEATGDIERLIEIKNLVADDFSLLSGDDASSLAFLKAGGHGVISVTANIAASEIAQICDLAQAGKFDEAKVIDDKIQVLHDKLFIESNPVPVKWALYRMGLIPESVFRLPLLNPEPNSQLVIEQALQQSGFLNA</sequence>
<dbReference type="PANTHER" id="PTHR12128">
    <property type="entry name" value="DIHYDRODIPICOLINATE SYNTHASE"/>
    <property type="match status" value="1"/>
</dbReference>
<feature type="site" description="L-lysine inhibitor binding; via carbonyl oxygen" evidence="16">
    <location>
        <position position="49"/>
    </location>
</feature>
<dbReference type="Gene3D" id="3.20.20.70">
    <property type="entry name" value="Aldolase class I"/>
    <property type="match status" value="1"/>
</dbReference>
<dbReference type="NCBIfam" id="TIGR00674">
    <property type="entry name" value="dapA"/>
    <property type="match status" value="1"/>
</dbReference>
<dbReference type="InterPro" id="IPR020624">
    <property type="entry name" value="Schiff_base-form_aldolases_CS"/>
</dbReference>
<keyword evidence="10 12" id="KW-0704">Schiff base</keyword>
<dbReference type="EMBL" id="LAZL01000031">
    <property type="protein sequence ID" value="KMT64125.1"/>
    <property type="molecule type" value="Genomic_DNA"/>
</dbReference>
<comment type="similarity">
    <text evidence="3 12 13">Belongs to the DapA family.</text>
</comment>
<feature type="active site" description="Schiff-base intermediate with substrate" evidence="12 14">
    <location>
        <position position="161"/>
    </location>
</feature>
<comment type="subunit">
    <text evidence="12">Homotetramer; dimer of dimers.</text>
</comment>
<keyword evidence="5 12" id="KW-0963">Cytoplasm</keyword>
<dbReference type="Pfam" id="PF00701">
    <property type="entry name" value="DHDPS"/>
    <property type="match status" value="1"/>
</dbReference>
<evidence type="ECO:0000256" key="7">
    <source>
        <dbReference type="ARBA" id="ARBA00022915"/>
    </source>
</evidence>
<dbReference type="InterPro" id="IPR020625">
    <property type="entry name" value="Schiff_base-form_aldolases_AS"/>
</dbReference>
<reference evidence="17 18" key="1">
    <citation type="submission" date="2015-04" db="EMBL/GenBank/DDBJ databases">
        <title>Draft Genome Sequence of the Novel Agar-Digesting Marine Bacterium Q1.</title>
        <authorList>
            <person name="Li Y."/>
            <person name="Li D."/>
            <person name="Chen G."/>
            <person name="Du Z."/>
        </authorList>
    </citation>
    <scope>NUCLEOTIDE SEQUENCE [LARGE SCALE GENOMIC DNA]</scope>
    <source>
        <strain evidence="17 18">Q1</strain>
    </source>
</reference>
<feature type="site" description="L-lysine inhibitor binding" evidence="16">
    <location>
        <position position="80"/>
    </location>
</feature>
<dbReference type="PATRIC" id="fig|1513271.3.peg.3341"/>
<evidence type="ECO:0000313" key="17">
    <source>
        <dbReference type="EMBL" id="KMT64125.1"/>
    </source>
</evidence>
<dbReference type="Proteomes" id="UP000037600">
    <property type="component" value="Unassembled WGS sequence"/>
</dbReference>
<evidence type="ECO:0000256" key="5">
    <source>
        <dbReference type="ARBA" id="ARBA00022490"/>
    </source>
</evidence>
<evidence type="ECO:0000256" key="12">
    <source>
        <dbReference type="HAMAP-Rule" id="MF_00418"/>
    </source>
</evidence>
<dbReference type="InterPro" id="IPR013785">
    <property type="entry name" value="Aldolase_TIM"/>
</dbReference>
<comment type="caution">
    <text evidence="12">Was originally thought to be a dihydrodipicolinate synthase (DHDPS), catalyzing the condensation of (S)-aspartate-beta-semialdehyde [(S)-ASA] and pyruvate to dihydrodipicolinate (DHDP). However, it was shown in E.coli that the product of the enzymatic reaction is not dihydrodipicolinate but in fact (4S)-4-hydroxy-2,3,4,5-tetrahydro-(2S)-dipicolinic acid (HTPA), and that the consecutive dehydration reaction leading to DHDP is not spontaneous but catalyzed by DapB.</text>
</comment>
<feature type="site" description="L-lysine inhibitor binding" evidence="16">
    <location>
        <position position="106"/>
    </location>
</feature>
<evidence type="ECO:0000256" key="15">
    <source>
        <dbReference type="PIRSR" id="PIRSR001365-2"/>
    </source>
</evidence>
<evidence type="ECO:0000256" key="1">
    <source>
        <dbReference type="ARBA" id="ARBA00003294"/>
    </source>
</evidence>
<evidence type="ECO:0000256" key="13">
    <source>
        <dbReference type="PIRNR" id="PIRNR001365"/>
    </source>
</evidence>
<dbReference type="GO" id="GO:0008840">
    <property type="term" value="F:4-hydroxy-tetrahydrodipicolinate synthase activity"/>
    <property type="evidence" value="ECO:0007669"/>
    <property type="project" value="UniProtKB-UniRule"/>
</dbReference>
<protein>
    <recommendedName>
        <fullName evidence="4 12">4-hydroxy-tetrahydrodipicolinate synthase</fullName>
        <shortName evidence="12">HTPA synthase</shortName>
        <ecNumber evidence="4 12">4.3.3.7</ecNumber>
    </recommendedName>
</protein>
<evidence type="ECO:0000256" key="6">
    <source>
        <dbReference type="ARBA" id="ARBA00022605"/>
    </source>
</evidence>
<dbReference type="CDD" id="cd00950">
    <property type="entry name" value="DHDPS"/>
    <property type="match status" value="1"/>
</dbReference>
<dbReference type="AlphaFoldDB" id="A0A0J8GMV1"/>
<evidence type="ECO:0000256" key="9">
    <source>
        <dbReference type="ARBA" id="ARBA00023239"/>
    </source>
</evidence>
<feature type="binding site" evidence="12 15">
    <location>
        <position position="203"/>
    </location>
    <ligand>
        <name>pyruvate</name>
        <dbReference type="ChEBI" id="CHEBI:15361"/>
    </ligand>
</feature>
<dbReference type="GO" id="GO:0009089">
    <property type="term" value="P:lysine biosynthetic process via diaminopimelate"/>
    <property type="evidence" value="ECO:0007669"/>
    <property type="project" value="UniProtKB-UniRule"/>
</dbReference>
<dbReference type="STRING" id="1513271.XM47_16215"/>
<keyword evidence="7 12" id="KW-0220">Diaminopimelate biosynthesis</keyword>
<feature type="site" description="Part of a proton relay during catalysis" evidence="12 16">
    <location>
        <position position="44"/>
    </location>
</feature>
<dbReference type="PRINTS" id="PR00146">
    <property type="entry name" value="DHPICSNTHASE"/>
</dbReference>